<dbReference type="Proteomes" id="UP000053097">
    <property type="component" value="Unassembled WGS sequence"/>
</dbReference>
<keyword evidence="4" id="KW-1185">Reference proteome</keyword>
<feature type="domain" description="Transposable element P transposase-like GTP-binding insertion" evidence="2">
    <location>
        <begin position="134"/>
        <end position="183"/>
    </location>
</feature>
<feature type="non-terminal residue" evidence="3">
    <location>
        <position position="1"/>
    </location>
</feature>
<sequence length="184" mass="21100">LMLDEMAIRQHIEYNGKQFVGYCDVGNNITSEECSIAKEALVFLVVGINELWKIPVAYFLINGINGEQKANLIIQCLLLLHDCGIHIKTVTCDGAACNLSMLRSLQCNMDPKHLQTWFVDLISKSKIYVFLDPCHMIKLLRNIFGDYKNIKNKNNENISWEYIVSLHELQQNEGLHMGNKLRTE</sequence>
<evidence type="ECO:0000259" key="2">
    <source>
        <dbReference type="Pfam" id="PF21788"/>
    </source>
</evidence>
<reference evidence="3 4" key="1">
    <citation type="journal article" date="2014" name="Curr. Biol.">
        <title>The genome of the clonal raider ant Cerapachys biroi.</title>
        <authorList>
            <person name="Oxley P.R."/>
            <person name="Ji L."/>
            <person name="Fetter-Pruneda I."/>
            <person name="McKenzie S.K."/>
            <person name="Li C."/>
            <person name="Hu H."/>
            <person name="Zhang G."/>
            <person name="Kronauer D.J."/>
        </authorList>
    </citation>
    <scope>NUCLEOTIDE SEQUENCE [LARGE SCALE GENOMIC DNA]</scope>
</reference>
<evidence type="ECO:0000313" key="4">
    <source>
        <dbReference type="Proteomes" id="UP000053097"/>
    </source>
</evidence>
<dbReference type="Pfam" id="PF21788">
    <property type="entry name" value="TNP-like_GBD"/>
    <property type="match status" value="1"/>
</dbReference>
<protein>
    <submittedName>
        <fullName evidence="3">THAP domain-containing protein</fullName>
    </submittedName>
</protein>
<dbReference type="STRING" id="2015173.A0A026VSQ5"/>
<evidence type="ECO:0000259" key="1">
    <source>
        <dbReference type="Pfam" id="PF21787"/>
    </source>
</evidence>
<dbReference type="Pfam" id="PF21787">
    <property type="entry name" value="TNP-like_RNaseH_N"/>
    <property type="match status" value="1"/>
</dbReference>
<dbReference type="AlphaFoldDB" id="A0A026VSQ5"/>
<feature type="domain" description="Transposable element P transposase-like RNase H" evidence="1">
    <location>
        <begin position="1"/>
        <end position="105"/>
    </location>
</feature>
<evidence type="ECO:0000313" key="3">
    <source>
        <dbReference type="EMBL" id="EZA46655.1"/>
    </source>
</evidence>
<dbReference type="InterPro" id="IPR048366">
    <property type="entry name" value="TNP-like_GBD"/>
</dbReference>
<dbReference type="OMA" id="FKELEPC"/>
<organism evidence="3 4">
    <name type="scientific">Ooceraea biroi</name>
    <name type="common">Clonal raider ant</name>
    <name type="synonym">Cerapachys biroi</name>
    <dbReference type="NCBI Taxonomy" id="2015173"/>
    <lineage>
        <taxon>Eukaryota</taxon>
        <taxon>Metazoa</taxon>
        <taxon>Ecdysozoa</taxon>
        <taxon>Arthropoda</taxon>
        <taxon>Hexapoda</taxon>
        <taxon>Insecta</taxon>
        <taxon>Pterygota</taxon>
        <taxon>Neoptera</taxon>
        <taxon>Endopterygota</taxon>
        <taxon>Hymenoptera</taxon>
        <taxon>Apocrita</taxon>
        <taxon>Aculeata</taxon>
        <taxon>Formicoidea</taxon>
        <taxon>Formicidae</taxon>
        <taxon>Dorylinae</taxon>
        <taxon>Ooceraea</taxon>
    </lineage>
</organism>
<name>A0A026VSQ5_OOCBI</name>
<dbReference type="EMBL" id="KK108671">
    <property type="protein sequence ID" value="EZA46655.1"/>
    <property type="molecule type" value="Genomic_DNA"/>
</dbReference>
<accession>A0A026VSQ5</accession>
<proteinExistence type="predicted"/>
<gene>
    <name evidence="3" type="ORF">X777_03900</name>
</gene>
<dbReference type="InterPro" id="IPR048365">
    <property type="entry name" value="TNP-like_RNaseH_N"/>
</dbReference>